<comment type="caution">
    <text evidence="2">The sequence shown here is derived from an EMBL/GenBank/DDBJ whole genome shotgun (WGS) entry which is preliminary data.</text>
</comment>
<gene>
    <name evidence="2" type="ORF">FHS29_002509</name>
</gene>
<reference evidence="2 3" key="1">
    <citation type="submission" date="2020-08" db="EMBL/GenBank/DDBJ databases">
        <title>Genomic Encyclopedia of Type Strains, Phase III (KMG-III): the genomes of soil and plant-associated and newly described type strains.</title>
        <authorList>
            <person name="Whitman W."/>
        </authorList>
    </citation>
    <scope>NUCLEOTIDE SEQUENCE [LARGE SCALE GENOMIC DNA]</scope>
    <source>
        <strain evidence="2 3">CECT 8640</strain>
    </source>
</reference>
<keyword evidence="3" id="KW-1185">Reference proteome</keyword>
<dbReference type="SUPFAM" id="SSF50494">
    <property type="entry name" value="Trypsin-like serine proteases"/>
    <property type="match status" value="1"/>
</dbReference>
<feature type="chain" id="PRO_5032908862" evidence="1">
    <location>
        <begin position="26"/>
        <end position="287"/>
    </location>
</feature>
<protein>
    <submittedName>
        <fullName evidence="2">V8-like Glu-specific endopeptidase</fullName>
    </submittedName>
</protein>
<dbReference type="Gene3D" id="2.40.10.120">
    <property type="match status" value="1"/>
</dbReference>
<dbReference type="Proteomes" id="UP000547510">
    <property type="component" value="Unassembled WGS sequence"/>
</dbReference>
<dbReference type="AlphaFoldDB" id="A0A841CIA5"/>
<evidence type="ECO:0000313" key="3">
    <source>
        <dbReference type="Proteomes" id="UP000547510"/>
    </source>
</evidence>
<accession>A0A841CIA5</accession>
<dbReference type="RefSeq" id="WP_184690719.1">
    <property type="nucleotide sequence ID" value="NZ_JACHJN010000003.1"/>
</dbReference>
<proteinExistence type="predicted"/>
<keyword evidence="1" id="KW-0732">Signal</keyword>
<dbReference type="InterPro" id="IPR009003">
    <property type="entry name" value="Peptidase_S1_PA"/>
</dbReference>
<sequence length="287" mass="30277">MSKRLPGAMLAALLVLTFFAVPARATPARTTPTWVLPAQVLPAQTAPVDFTGIVALNNCSGSVVRTPTAQSSDRALVLTNGHCVKLLAADEVIVDQAASRTFTLLDSSGNGSLGTLRAERLLYATMSGTDAALYRLAATYAQVEGMGSRALELSPQHPAVGIDIRVVSGYWKRIYSCRADGFVHRLREADWTWNDSMRYTSACAVVGGTSGSPVVDVASGQVVGVNNTANESGGRCTMNNPCEVDQAGTVTVRHKIGYAQQTYQMVPCLPGGGRLDLYAPGCGLARP</sequence>
<organism evidence="2 3">
    <name type="scientific">Saccharothrix tamanrassetensis</name>
    <dbReference type="NCBI Taxonomy" id="1051531"/>
    <lineage>
        <taxon>Bacteria</taxon>
        <taxon>Bacillati</taxon>
        <taxon>Actinomycetota</taxon>
        <taxon>Actinomycetes</taxon>
        <taxon>Pseudonocardiales</taxon>
        <taxon>Pseudonocardiaceae</taxon>
        <taxon>Saccharothrix</taxon>
    </lineage>
</organism>
<feature type="signal peptide" evidence="1">
    <location>
        <begin position="1"/>
        <end position="25"/>
    </location>
</feature>
<dbReference type="Pfam" id="PF13365">
    <property type="entry name" value="Trypsin_2"/>
    <property type="match status" value="1"/>
</dbReference>
<evidence type="ECO:0000256" key="1">
    <source>
        <dbReference type="SAM" id="SignalP"/>
    </source>
</evidence>
<name>A0A841CIA5_9PSEU</name>
<evidence type="ECO:0000313" key="2">
    <source>
        <dbReference type="EMBL" id="MBB5955928.1"/>
    </source>
</evidence>
<dbReference type="EMBL" id="JACHJN010000003">
    <property type="protein sequence ID" value="MBB5955928.1"/>
    <property type="molecule type" value="Genomic_DNA"/>
</dbReference>